<evidence type="ECO:0000256" key="1">
    <source>
        <dbReference type="SAM" id="Phobius"/>
    </source>
</evidence>
<accession>A0A1G9YWH2</accession>
<sequence>MVLHLIAVIVAILAVVAAVVHGGYLAMLNSAAKRRPGAAHITEWVNGRWGVAGATGGVALLALFFTGGGAFLDVIAILIGAGSGVAATKALQETQQRFRSGS</sequence>
<name>A0A1G9YWH2_ALLAB</name>
<proteinExistence type="predicted"/>
<keyword evidence="1" id="KW-0472">Membrane</keyword>
<gene>
    <name evidence="2" type="ORF">SAMN04489726_5057</name>
</gene>
<dbReference type="OrthoDB" id="3577548at2"/>
<keyword evidence="1" id="KW-0812">Transmembrane</keyword>
<keyword evidence="1" id="KW-1133">Transmembrane helix</keyword>
<dbReference type="Proteomes" id="UP000183376">
    <property type="component" value="Chromosome I"/>
</dbReference>
<protein>
    <submittedName>
        <fullName evidence="2">Uncharacterized protein</fullName>
    </submittedName>
</protein>
<dbReference type="EMBL" id="LT629701">
    <property type="protein sequence ID" value="SDN12723.1"/>
    <property type="molecule type" value="Genomic_DNA"/>
</dbReference>
<keyword evidence="3" id="KW-1185">Reference proteome</keyword>
<dbReference type="eggNOG" id="ENOG50340YD">
    <property type="taxonomic scope" value="Bacteria"/>
</dbReference>
<evidence type="ECO:0000313" key="2">
    <source>
        <dbReference type="EMBL" id="SDN12723.1"/>
    </source>
</evidence>
<evidence type="ECO:0000313" key="3">
    <source>
        <dbReference type="Proteomes" id="UP000183376"/>
    </source>
</evidence>
<feature type="transmembrane region" description="Helical" evidence="1">
    <location>
        <begin position="6"/>
        <end position="28"/>
    </location>
</feature>
<dbReference type="AlphaFoldDB" id="A0A1G9YWH2"/>
<dbReference type="STRING" id="211114.SAMN04489726_5057"/>
<dbReference type="RefSeq" id="WP_030427481.1">
    <property type="nucleotide sequence ID" value="NZ_JOEF01000002.1"/>
</dbReference>
<organism evidence="2 3">
    <name type="scientific">Allokutzneria albata</name>
    <name type="common">Kibdelosporangium albatum</name>
    <dbReference type="NCBI Taxonomy" id="211114"/>
    <lineage>
        <taxon>Bacteria</taxon>
        <taxon>Bacillati</taxon>
        <taxon>Actinomycetota</taxon>
        <taxon>Actinomycetes</taxon>
        <taxon>Pseudonocardiales</taxon>
        <taxon>Pseudonocardiaceae</taxon>
        <taxon>Allokutzneria</taxon>
    </lineage>
</organism>
<reference evidence="2 3" key="1">
    <citation type="submission" date="2016-10" db="EMBL/GenBank/DDBJ databases">
        <authorList>
            <person name="de Groot N.N."/>
        </authorList>
    </citation>
    <scope>NUCLEOTIDE SEQUENCE [LARGE SCALE GENOMIC DNA]</scope>
    <source>
        <strain evidence="2 3">DSM 44149</strain>
    </source>
</reference>
<feature type="transmembrane region" description="Helical" evidence="1">
    <location>
        <begin position="49"/>
        <end position="68"/>
    </location>
</feature>